<organism evidence="1 2">
    <name type="scientific">Puniceibacterium antarcticum</name>
    <dbReference type="NCBI Taxonomy" id="1206336"/>
    <lineage>
        <taxon>Bacteria</taxon>
        <taxon>Pseudomonadati</taxon>
        <taxon>Pseudomonadota</taxon>
        <taxon>Alphaproteobacteria</taxon>
        <taxon>Rhodobacterales</taxon>
        <taxon>Paracoccaceae</taxon>
        <taxon>Puniceibacterium</taxon>
    </lineage>
</organism>
<gene>
    <name evidence="1" type="ORF">P775_08245</name>
</gene>
<name>A0A2G8RG48_9RHOB</name>
<protein>
    <submittedName>
        <fullName evidence="1">Uncharacterized protein</fullName>
    </submittedName>
</protein>
<accession>A0A2G8RG48</accession>
<dbReference type="Proteomes" id="UP000231259">
    <property type="component" value="Unassembled WGS sequence"/>
</dbReference>
<sequence length="104" mass="11041">MTQTTYAHCSRDGLISFSARQNHPGLICIGSGGAAFRNLVDIRARHAKDSDALIVPGVPEAASDADALECVAYFTDWLAGMTPADLSKKYDAEGIMARALAQIT</sequence>
<evidence type="ECO:0000313" key="2">
    <source>
        <dbReference type="Proteomes" id="UP000231259"/>
    </source>
</evidence>
<comment type="caution">
    <text evidence="1">The sequence shown here is derived from an EMBL/GenBank/DDBJ whole genome shotgun (WGS) entry which is preliminary data.</text>
</comment>
<reference evidence="1 2" key="1">
    <citation type="submission" date="2013-09" db="EMBL/GenBank/DDBJ databases">
        <title>Genome sequencing of Phaeobacter antarcticus sp. nov. SM1211.</title>
        <authorList>
            <person name="Zhang X.-Y."/>
            <person name="Liu C."/>
            <person name="Chen X.-L."/>
            <person name="Xie B.-B."/>
            <person name="Qin Q.-L."/>
            <person name="Rong J.-C."/>
            <person name="Zhang Y.-Z."/>
        </authorList>
    </citation>
    <scope>NUCLEOTIDE SEQUENCE [LARGE SCALE GENOMIC DNA]</scope>
    <source>
        <strain evidence="1 2">SM1211</strain>
    </source>
</reference>
<dbReference type="EMBL" id="AWWI01000060">
    <property type="protein sequence ID" value="PIL20509.1"/>
    <property type="molecule type" value="Genomic_DNA"/>
</dbReference>
<keyword evidence="2" id="KW-1185">Reference proteome</keyword>
<dbReference type="RefSeq" id="WP_099910458.1">
    <property type="nucleotide sequence ID" value="NZ_AWWI01000060.1"/>
</dbReference>
<evidence type="ECO:0000313" key="1">
    <source>
        <dbReference type="EMBL" id="PIL20509.1"/>
    </source>
</evidence>
<proteinExistence type="predicted"/>
<dbReference type="AlphaFoldDB" id="A0A2G8RG48"/>